<reference evidence="1" key="1">
    <citation type="submission" date="2020-07" db="EMBL/GenBank/DDBJ databases">
        <authorList>
            <person name="Lin J."/>
        </authorList>
    </citation>
    <scope>NUCLEOTIDE SEQUENCE</scope>
</reference>
<protein>
    <submittedName>
        <fullName evidence="1">Uncharacterized protein</fullName>
    </submittedName>
</protein>
<name>A0A6V7QDJ9_ANACO</name>
<sequence length="126" mass="14246">MYRHLLVQLWLRKGTKREKRYRIDNHPHALLSFMRQSTANRKFRSITTGHGVANRSRAHRSCAAPVFLSSVDVGIIPHASVLLGRSGDHRPPLLRAVGMLIRLNTLEQRKVTAASVEGDSGLWMKL</sequence>
<gene>
    <name evidence="1" type="ORF">CB5_LOCUS24423</name>
</gene>
<accession>A0A6V7QDJ9</accession>
<dbReference type="AlphaFoldDB" id="A0A6V7QDJ9"/>
<dbReference type="EMBL" id="LR862135">
    <property type="protein sequence ID" value="CAD1841212.1"/>
    <property type="molecule type" value="Genomic_DNA"/>
</dbReference>
<proteinExistence type="predicted"/>
<evidence type="ECO:0000313" key="1">
    <source>
        <dbReference type="EMBL" id="CAD1841212.1"/>
    </source>
</evidence>
<organism evidence="1">
    <name type="scientific">Ananas comosus var. bracteatus</name>
    <name type="common">red pineapple</name>
    <dbReference type="NCBI Taxonomy" id="296719"/>
    <lineage>
        <taxon>Eukaryota</taxon>
        <taxon>Viridiplantae</taxon>
        <taxon>Streptophyta</taxon>
        <taxon>Embryophyta</taxon>
        <taxon>Tracheophyta</taxon>
        <taxon>Spermatophyta</taxon>
        <taxon>Magnoliopsida</taxon>
        <taxon>Liliopsida</taxon>
        <taxon>Poales</taxon>
        <taxon>Bromeliaceae</taxon>
        <taxon>Bromelioideae</taxon>
        <taxon>Ananas</taxon>
    </lineage>
</organism>